<dbReference type="AlphaFoldDB" id="A0A6I8M9U0"/>
<protein>
    <submittedName>
        <fullName evidence="2">DJ-1 family protein</fullName>
    </submittedName>
</protein>
<dbReference type="PANTHER" id="PTHR48094">
    <property type="entry name" value="PROTEIN/NUCLEIC ACID DEGLYCASE DJ-1-RELATED"/>
    <property type="match status" value="1"/>
</dbReference>
<accession>A0A6I8M9U0</accession>
<name>A0A6I8M9U0_9FUSO</name>
<organism evidence="2 3">
    <name type="scientific">Oceanivirga miroungae</name>
    <dbReference type="NCBI Taxonomy" id="1130046"/>
    <lineage>
        <taxon>Bacteria</taxon>
        <taxon>Fusobacteriati</taxon>
        <taxon>Fusobacteriota</taxon>
        <taxon>Fusobacteriia</taxon>
        <taxon>Fusobacteriales</taxon>
        <taxon>Leptotrichiaceae</taxon>
        <taxon>Oceanivirga</taxon>
    </lineage>
</organism>
<dbReference type="InterPro" id="IPR002818">
    <property type="entry name" value="DJ-1/PfpI"/>
</dbReference>
<reference evidence="2 3" key="1">
    <citation type="submission" date="2019-10" db="EMBL/GenBank/DDBJ databases">
        <authorList>
            <person name="Blom J."/>
        </authorList>
    </citation>
    <scope>NUCLEOTIDE SEQUENCE [LARGE SCALE GENOMIC DNA]</scope>
    <source>
        <strain evidence="2 3">ES3154-GLU</strain>
    </source>
</reference>
<feature type="domain" description="DJ-1/PfpI" evidence="1">
    <location>
        <begin position="1"/>
        <end position="164"/>
    </location>
</feature>
<dbReference type="RefSeq" id="WP_156683093.1">
    <property type="nucleotide sequence ID" value="NZ_CABWIB010000001.1"/>
</dbReference>
<dbReference type="CDD" id="cd03135">
    <property type="entry name" value="GATase1_DJ-1"/>
    <property type="match status" value="1"/>
</dbReference>
<evidence type="ECO:0000259" key="1">
    <source>
        <dbReference type="Pfam" id="PF01965"/>
    </source>
</evidence>
<dbReference type="Pfam" id="PF01965">
    <property type="entry name" value="DJ-1_PfpI"/>
    <property type="match status" value="1"/>
</dbReference>
<dbReference type="Gene3D" id="3.40.50.880">
    <property type="match status" value="1"/>
</dbReference>
<evidence type="ECO:0000313" key="2">
    <source>
        <dbReference type="EMBL" id="VWL85067.1"/>
    </source>
</evidence>
<dbReference type="EMBL" id="CABWIB010000001">
    <property type="protein sequence ID" value="VWL85067.1"/>
    <property type="molecule type" value="Genomic_DNA"/>
</dbReference>
<dbReference type="SUPFAM" id="SSF52317">
    <property type="entry name" value="Class I glutamine amidotransferase-like"/>
    <property type="match status" value="1"/>
</dbReference>
<dbReference type="InterPro" id="IPR029062">
    <property type="entry name" value="Class_I_gatase-like"/>
</dbReference>
<dbReference type="InterPro" id="IPR050325">
    <property type="entry name" value="Prot/Nucl_acid_deglycase"/>
</dbReference>
<dbReference type="PANTHER" id="PTHR48094:SF12">
    <property type="entry name" value="PARKINSON DISEASE PROTEIN 7 HOMOLOG"/>
    <property type="match status" value="1"/>
</dbReference>
<evidence type="ECO:0000313" key="3">
    <source>
        <dbReference type="Proteomes" id="UP000419017"/>
    </source>
</evidence>
<proteinExistence type="predicted"/>
<dbReference type="Proteomes" id="UP000419017">
    <property type="component" value="Unassembled WGS sequence"/>
</dbReference>
<keyword evidence="3" id="KW-1185">Reference proteome</keyword>
<sequence>MRVAMPIVSDFELLEMTATLDILRRASINVDTISLENTQVVYASNKVGVIVDKKIEDINLKDYDSIILTGGKGTIKYFEYKDLLSNIVEFNKDKKLVSAICQAPTILANLGILKEKLATVFPNFNKELIENNVIIDKVGVVKDSNIITATSVNYSIEFGLEIVEYLLGIEKRKEIEKQIIRY</sequence>
<gene>
    <name evidence="2" type="ORF">OMES3154_00343</name>
</gene>
<dbReference type="GO" id="GO:0005737">
    <property type="term" value="C:cytoplasm"/>
    <property type="evidence" value="ECO:0007669"/>
    <property type="project" value="TreeGrafter"/>
</dbReference>